<feature type="compositionally biased region" description="Low complexity" evidence="1">
    <location>
        <begin position="534"/>
        <end position="543"/>
    </location>
</feature>
<dbReference type="AlphaFoldDB" id="A0A7S3LKP3"/>
<sequence>MFVSGHMATVNGQLGPTFGGIKRAKPTVTTMKDDGSAGNENVNFHVTSLNCSPNIMFGYQMPSCPASTVPLQMTHAHVNGNASNINANKCNATIVVPNPNPNYMNLRTCAQVAPARKKLKSNGDSGHSNSNNGHQLEQQLFYNPAPLMLLPFLTVQQHFQPLQQQTLQQQLQQVQQFQTLQQQHQHQTLAQQQVELVKREESMRINKETKKADVKSNEDVNINVNSKEKDQKMLHLAGACMQSFFSTGRVYPFQNVANIYASARNIANFSVKEVEELERVFKKSLADKSFRSFCIRWDHQLYSDQSSPDKAKLEYLMENIENNSMSDGDWTVKEDTLVVAAAVEVFLERGFVCSFSEKNDVCYPDIKAVFDLLGAYVNHRSSATLQTRNCCTISKRYHMLTVRSSSRTGESLENYYKVWRLWARRRGIPKLVHLDSVLSSNNNVLYCENNNELLSTLPKTTSRENSGSKNGANVVAVKEKNSTTGGGMDFLMQGIAVREALDRNIKKPLSTRSSAKSIPKKKKAKSTRQHRAAQKTTTNTTANGKTVALKMAKQTRTKWTHVDLITMWDSISKYGNEWQKVKQTLNHRSYHQVKDKGKRLLHEQGWETGRTKASNDKACEAAKRIGSRMSKKVRLAQKPKKNDNLLNDDAEAVSNGYESNGDDGTDVSNK</sequence>
<evidence type="ECO:0008006" key="3">
    <source>
        <dbReference type="Google" id="ProtNLM"/>
    </source>
</evidence>
<protein>
    <recommendedName>
        <fullName evidence="3">Myb-like domain-containing protein</fullName>
    </recommendedName>
</protein>
<feature type="region of interest" description="Disordered" evidence="1">
    <location>
        <begin position="627"/>
        <end position="670"/>
    </location>
</feature>
<dbReference type="EMBL" id="HBIN01005494">
    <property type="protein sequence ID" value="CAE0433643.1"/>
    <property type="molecule type" value="Transcribed_RNA"/>
</dbReference>
<feature type="compositionally biased region" description="Acidic residues" evidence="1">
    <location>
        <begin position="660"/>
        <end position="670"/>
    </location>
</feature>
<accession>A0A7S3LKP3</accession>
<name>A0A7S3LKP3_9STRA</name>
<reference evidence="2" key="1">
    <citation type="submission" date="2021-01" db="EMBL/GenBank/DDBJ databases">
        <authorList>
            <person name="Corre E."/>
            <person name="Pelletier E."/>
            <person name="Niang G."/>
            <person name="Scheremetjew M."/>
            <person name="Finn R."/>
            <person name="Kale V."/>
            <person name="Holt S."/>
            <person name="Cochrane G."/>
            <person name="Meng A."/>
            <person name="Brown T."/>
            <person name="Cohen L."/>
        </authorList>
    </citation>
    <scope>NUCLEOTIDE SEQUENCE</scope>
    <source>
        <strain evidence="2">GSBS06</strain>
    </source>
</reference>
<dbReference type="SUPFAM" id="SSF46689">
    <property type="entry name" value="Homeodomain-like"/>
    <property type="match status" value="1"/>
</dbReference>
<feature type="compositionally biased region" description="Basic residues" evidence="1">
    <location>
        <begin position="627"/>
        <end position="639"/>
    </location>
</feature>
<evidence type="ECO:0000313" key="2">
    <source>
        <dbReference type="EMBL" id="CAE0433643.1"/>
    </source>
</evidence>
<organism evidence="2">
    <name type="scientific">Aplanochytrium stocchinoi</name>
    <dbReference type="NCBI Taxonomy" id="215587"/>
    <lineage>
        <taxon>Eukaryota</taxon>
        <taxon>Sar</taxon>
        <taxon>Stramenopiles</taxon>
        <taxon>Bigyra</taxon>
        <taxon>Labyrinthulomycetes</taxon>
        <taxon>Thraustochytrida</taxon>
        <taxon>Thraustochytriidae</taxon>
        <taxon>Aplanochytrium</taxon>
    </lineage>
</organism>
<feature type="compositionally biased region" description="Basic residues" evidence="1">
    <location>
        <begin position="518"/>
        <end position="533"/>
    </location>
</feature>
<evidence type="ECO:0000256" key="1">
    <source>
        <dbReference type="SAM" id="MobiDB-lite"/>
    </source>
</evidence>
<gene>
    <name evidence="2" type="ORF">ASTO00021_LOCUS3964</name>
</gene>
<dbReference type="InterPro" id="IPR009057">
    <property type="entry name" value="Homeodomain-like_sf"/>
</dbReference>
<proteinExistence type="predicted"/>
<feature type="region of interest" description="Disordered" evidence="1">
    <location>
        <begin position="506"/>
        <end position="543"/>
    </location>
</feature>